<dbReference type="InterPro" id="IPR038970">
    <property type="entry name" value="Lyase_8"/>
</dbReference>
<keyword evidence="10" id="KW-1185">Reference proteome</keyword>
<dbReference type="AlphaFoldDB" id="A0A3D9V383"/>
<dbReference type="Proteomes" id="UP000256485">
    <property type="component" value="Unassembled WGS sequence"/>
</dbReference>
<proteinExistence type="inferred from homology"/>
<feature type="active site" evidence="4">
    <location>
        <position position="292"/>
    </location>
</feature>
<comment type="caution">
    <text evidence="9">The sequence shown here is derived from an EMBL/GenBank/DDBJ whole genome shotgun (WGS) entry which is preliminary data.</text>
</comment>
<dbReference type="Pfam" id="PF02278">
    <property type="entry name" value="Lyase_8"/>
    <property type="match status" value="1"/>
</dbReference>
<evidence type="ECO:0000259" key="7">
    <source>
        <dbReference type="Pfam" id="PF02884"/>
    </source>
</evidence>
<dbReference type="RefSeq" id="WP_115848598.1">
    <property type="nucleotide sequence ID" value="NZ_QTUC01000001.1"/>
</dbReference>
<dbReference type="SUPFAM" id="SSF74650">
    <property type="entry name" value="Galactose mutarotase-like"/>
    <property type="match status" value="1"/>
</dbReference>
<reference evidence="9 10" key="1">
    <citation type="submission" date="2018-08" db="EMBL/GenBank/DDBJ databases">
        <title>Sequencing the genomes of 1000 actinobacteria strains.</title>
        <authorList>
            <person name="Klenk H.-P."/>
        </authorList>
    </citation>
    <scope>NUCLEOTIDE SEQUENCE [LARGE SCALE GENOMIC DNA]</scope>
    <source>
        <strain evidence="9 10">DSM 22891</strain>
    </source>
</reference>
<dbReference type="InterPro" id="IPR003159">
    <property type="entry name" value="Lyase_8_central_dom"/>
</dbReference>
<protein>
    <submittedName>
        <fullName evidence="9">Hyaluronate lyase</fullName>
    </submittedName>
</protein>
<feature type="domain" description="Polysaccharide lyase 8 N-terminal alpha-helical" evidence="8">
    <location>
        <begin position="75"/>
        <end position="382"/>
    </location>
</feature>
<dbReference type="CDD" id="cd01083">
    <property type="entry name" value="GAG_Lyase"/>
    <property type="match status" value="1"/>
</dbReference>
<sequence>MTSSGPHLFQPSPSPQSQPNQSSGRFEPPGHSLALSRRALLLAGAVAAAGTAFPTARPATAGTTDDQFAQMRAQWRRLWVAEEDYDPTDPAIAALLSRLTTEAEQFWSTMDRSDGRTYLWEDAQLDVNLSFAISVSFHRLRQMALAWATRGTGLFGNAELLADVVAGYDWMVANYYREDGEIIGNWYEWQISGPQVFNDGVALLYDRLTADQVDAYTRAVAHYTPEPFGTAANRVLTSNVVVGWGTLAGNADAVQSGVDGLAPVFQYVTRGDGFYPDGSFIQHGIYPYAGSYGASILDALVPVLAIVANSPWQVDVSVAYAWLRDAYDPVIWRGALMDMVSGRTISRYDEGEHFHGHYVLQAALGLLASAPPDQEAWLRSVLKEWLVSDTFDDPTPWRNIPIVLAARRLAADESVRPRGELVLSKVFHYQDRIVHRRPDWALGIAMSSTRIGRYESINDENLKGWFTADGATYLYAYDSGRMVNGFWPTIDPYRIPGTTVDVRSRELGEGGNQAAPTAWAGGACLAGRFTAGGMDTAVHGGSLTLRKSWMCFDDEVVALGAGITAHDGLRIETIVENRRLSDPGDEVVRVNGQQPVPSLGSSATVDNARWLHIEQTGGYVFPEPVRLHLLREARTGKWSDISHHPVWAKDDQLTANYLTAWLDHGVDPSDDTYAYVLLPTASAEETQRYSDQPGTTVVANTASVQAARALAAGVLCANLWGPGEASIVSSTGGVSVVVEEGDTELAIALADPTHLATTLEVGVAVTGTAVISADPGITVTSLDPVRVSVDFTGTAGATLTVRLTYVPLTVAEVRARLDALHATGQVTTGAYRSLDRQLTAVEEATTRGRPARPLVRAFRRTVVAHPGVSESAVRTLDDLAQRLFARVPA</sequence>
<feature type="region of interest" description="Disordered" evidence="5">
    <location>
        <begin position="1"/>
        <end position="30"/>
    </location>
</feature>
<dbReference type="GO" id="GO:0005975">
    <property type="term" value="P:carbohydrate metabolic process"/>
    <property type="evidence" value="ECO:0007669"/>
    <property type="project" value="InterPro"/>
</dbReference>
<feature type="domain" description="Polysaccharide lyase family 8 C-terminal" evidence="7">
    <location>
        <begin position="696"/>
        <end position="759"/>
    </location>
</feature>
<evidence type="ECO:0000313" key="10">
    <source>
        <dbReference type="Proteomes" id="UP000256485"/>
    </source>
</evidence>
<keyword evidence="2" id="KW-0732">Signal</keyword>
<name>A0A3D9V383_THECX</name>
<dbReference type="InterPro" id="IPR006311">
    <property type="entry name" value="TAT_signal"/>
</dbReference>
<dbReference type="Gene3D" id="1.50.10.100">
    <property type="entry name" value="Chondroitin AC/alginate lyase"/>
    <property type="match status" value="1"/>
</dbReference>
<organism evidence="9 10">
    <name type="scientific">Thermasporomyces composti</name>
    <dbReference type="NCBI Taxonomy" id="696763"/>
    <lineage>
        <taxon>Bacteria</taxon>
        <taxon>Bacillati</taxon>
        <taxon>Actinomycetota</taxon>
        <taxon>Actinomycetes</taxon>
        <taxon>Propionibacteriales</taxon>
        <taxon>Nocardioidaceae</taxon>
        <taxon>Thermasporomyces</taxon>
    </lineage>
</organism>
<feature type="domain" description="Polysaccharide lyase family 8 central" evidence="6">
    <location>
        <begin position="425"/>
        <end position="682"/>
    </location>
</feature>
<evidence type="ECO:0000256" key="4">
    <source>
        <dbReference type="PIRSR" id="PIRSR638970-1"/>
    </source>
</evidence>
<dbReference type="InterPro" id="IPR014718">
    <property type="entry name" value="GH-type_carb-bd"/>
</dbReference>
<dbReference type="GO" id="GO:0005576">
    <property type="term" value="C:extracellular region"/>
    <property type="evidence" value="ECO:0007669"/>
    <property type="project" value="InterPro"/>
</dbReference>
<evidence type="ECO:0000313" key="9">
    <source>
        <dbReference type="EMBL" id="REF34680.1"/>
    </source>
</evidence>
<comment type="similarity">
    <text evidence="1">Belongs to the polysaccharide lyase 8 family.</text>
</comment>
<dbReference type="PANTHER" id="PTHR38481">
    <property type="entry name" value="HYALURONATE LYASE"/>
    <property type="match status" value="1"/>
</dbReference>
<dbReference type="PANTHER" id="PTHR38481:SF1">
    <property type="entry name" value="HYALURONATE LYASE"/>
    <property type="match status" value="1"/>
</dbReference>
<evidence type="ECO:0000259" key="8">
    <source>
        <dbReference type="Pfam" id="PF08124"/>
    </source>
</evidence>
<dbReference type="Gene3D" id="2.70.98.10">
    <property type="match status" value="1"/>
</dbReference>
<keyword evidence="3 9" id="KW-0456">Lyase</keyword>
<dbReference type="Pfam" id="PF02884">
    <property type="entry name" value="Lyase_8_C"/>
    <property type="match status" value="1"/>
</dbReference>
<evidence type="ECO:0000256" key="5">
    <source>
        <dbReference type="SAM" id="MobiDB-lite"/>
    </source>
</evidence>
<evidence type="ECO:0000259" key="6">
    <source>
        <dbReference type="Pfam" id="PF02278"/>
    </source>
</evidence>
<accession>A0A3D9V383</accession>
<dbReference type="GO" id="GO:0016837">
    <property type="term" value="F:carbon-oxygen lyase activity, acting on polysaccharides"/>
    <property type="evidence" value="ECO:0007669"/>
    <property type="project" value="UniProtKB-ARBA"/>
</dbReference>
<dbReference type="EMBL" id="QTUC01000001">
    <property type="protein sequence ID" value="REF34680.1"/>
    <property type="molecule type" value="Genomic_DNA"/>
</dbReference>
<gene>
    <name evidence="9" type="ORF">DFJ64_0041</name>
</gene>
<dbReference type="Gene3D" id="2.60.220.10">
    <property type="entry name" value="Polysaccharide lyase family 8-like, C-terminal"/>
    <property type="match status" value="1"/>
</dbReference>
<dbReference type="InterPro" id="IPR011071">
    <property type="entry name" value="Lyase_8-like_C"/>
</dbReference>
<feature type="active site" evidence="4">
    <location>
        <position position="343"/>
    </location>
</feature>
<dbReference type="InterPro" id="IPR011013">
    <property type="entry name" value="Gal_mutarotase_sf_dom"/>
</dbReference>
<evidence type="ECO:0000256" key="1">
    <source>
        <dbReference type="ARBA" id="ARBA00006699"/>
    </source>
</evidence>
<dbReference type="PROSITE" id="PS51318">
    <property type="entry name" value="TAT"/>
    <property type="match status" value="1"/>
</dbReference>
<dbReference type="SMR" id="A0A3D9V383"/>
<dbReference type="GO" id="GO:0030246">
    <property type="term" value="F:carbohydrate binding"/>
    <property type="evidence" value="ECO:0007669"/>
    <property type="project" value="InterPro"/>
</dbReference>
<dbReference type="OrthoDB" id="6636047at2"/>
<dbReference type="InterPro" id="IPR004103">
    <property type="entry name" value="Lyase_8_C"/>
</dbReference>
<dbReference type="InterPro" id="IPR012970">
    <property type="entry name" value="Lyase_8_alpha_N"/>
</dbReference>
<dbReference type="SUPFAM" id="SSF48230">
    <property type="entry name" value="Chondroitin AC/alginate lyase"/>
    <property type="match status" value="1"/>
</dbReference>
<dbReference type="InterPro" id="IPR008929">
    <property type="entry name" value="Chondroitin_lyas"/>
</dbReference>
<dbReference type="SUPFAM" id="SSF49863">
    <property type="entry name" value="Hyaluronate lyase-like, C-terminal domain"/>
    <property type="match status" value="1"/>
</dbReference>
<evidence type="ECO:0000256" key="3">
    <source>
        <dbReference type="ARBA" id="ARBA00023239"/>
    </source>
</evidence>
<evidence type="ECO:0000256" key="2">
    <source>
        <dbReference type="ARBA" id="ARBA00022729"/>
    </source>
</evidence>
<dbReference type="Pfam" id="PF08124">
    <property type="entry name" value="Lyase_8_N"/>
    <property type="match status" value="1"/>
</dbReference>
<feature type="active site" evidence="4">
    <location>
        <position position="283"/>
    </location>
</feature>